<keyword evidence="5" id="KW-1185">Reference proteome</keyword>
<evidence type="ECO:0000256" key="2">
    <source>
        <dbReference type="ARBA" id="ARBA00023163"/>
    </source>
</evidence>
<keyword evidence="1" id="KW-0805">Transcription regulation</keyword>
<dbReference type="InterPro" id="IPR053142">
    <property type="entry name" value="PchR_regulatory_protein"/>
</dbReference>
<dbReference type="EMBL" id="JACXSS010000001">
    <property type="protein sequence ID" value="MBD9354338.1"/>
    <property type="molecule type" value="Genomic_DNA"/>
</dbReference>
<protein>
    <submittedName>
        <fullName evidence="4">Helix-turn-helix transcriptional regulator</fullName>
    </submittedName>
</protein>
<keyword evidence="2" id="KW-0804">Transcription</keyword>
<gene>
    <name evidence="4" type="ORF">IE877_00285</name>
</gene>
<dbReference type="Proteomes" id="UP000652176">
    <property type="component" value="Unassembled WGS sequence"/>
</dbReference>
<dbReference type="InterPro" id="IPR018060">
    <property type="entry name" value="HTH_AraC"/>
</dbReference>
<evidence type="ECO:0000256" key="1">
    <source>
        <dbReference type="ARBA" id="ARBA00023015"/>
    </source>
</evidence>
<reference evidence="4 5" key="1">
    <citation type="submission" date="2020-09" db="EMBL/GenBank/DDBJ databases">
        <title>Methylomonas albis sp. nov. and Methylomonas fluvii sp. nov.: Two cold-adapted methanotrophs from the River Elbe and an amended description of Methylovulum psychrotolerans strain Eb1.</title>
        <authorList>
            <person name="Bussmann I.K."/>
            <person name="Klings K.-W."/>
            <person name="Warnstedt J."/>
            <person name="Hoppert M."/>
            <person name="Saborowski A."/>
            <person name="Horn F."/>
            <person name="Liebner S."/>
        </authorList>
    </citation>
    <scope>NUCLEOTIDE SEQUENCE [LARGE SCALE GENOMIC DNA]</scope>
    <source>
        <strain evidence="4 5">EbA</strain>
    </source>
</reference>
<organism evidence="4 5">
    <name type="scientific">Methylomonas albis</name>
    <dbReference type="NCBI Taxonomy" id="1854563"/>
    <lineage>
        <taxon>Bacteria</taxon>
        <taxon>Pseudomonadati</taxon>
        <taxon>Pseudomonadota</taxon>
        <taxon>Gammaproteobacteria</taxon>
        <taxon>Methylococcales</taxon>
        <taxon>Methylococcaceae</taxon>
        <taxon>Methylomonas</taxon>
    </lineage>
</organism>
<accession>A0ABR9CWP8</accession>
<dbReference type="SMART" id="SM00342">
    <property type="entry name" value="HTH_ARAC"/>
    <property type="match status" value="1"/>
</dbReference>
<evidence type="ECO:0000259" key="3">
    <source>
        <dbReference type="PROSITE" id="PS01124"/>
    </source>
</evidence>
<dbReference type="PROSITE" id="PS01124">
    <property type="entry name" value="HTH_ARAC_FAMILY_2"/>
    <property type="match status" value="1"/>
</dbReference>
<dbReference type="PANTHER" id="PTHR47893:SF1">
    <property type="entry name" value="REGULATORY PROTEIN PCHR"/>
    <property type="match status" value="1"/>
</dbReference>
<dbReference type="InterPro" id="IPR009057">
    <property type="entry name" value="Homeodomain-like_sf"/>
</dbReference>
<dbReference type="Pfam" id="PF12833">
    <property type="entry name" value="HTH_18"/>
    <property type="match status" value="1"/>
</dbReference>
<dbReference type="SUPFAM" id="SSF46689">
    <property type="entry name" value="Homeodomain-like"/>
    <property type="match status" value="1"/>
</dbReference>
<name>A0ABR9CWP8_9GAMM</name>
<dbReference type="PANTHER" id="PTHR47893">
    <property type="entry name" value="REGULATORY PROTEIN PCHR"/>
    <property type="match status" value="1"/>
</dbReference>
<proteinExistence type="predicted"/>
<dbReference type="Gene3D" id="1.10.10.60">
    <property type="entry name" value="Homeodomain-like"/>
    <property type="match status" value="1"/>
</dbReference>
<comment type="caution">
    <text evidence="4">The sequence shown here is derived from an EMBL/GenBank/DDBJ whole genome shotgun (WGS) entry which is preliminary data.</text>
</comment>
<evidence type="ECO:0000313" key="4">
    <source>
        <dbReference type="EMBL" id="MBD9354338.1"/>
    </source>
</evidence>
<feature type="domain" description="HTH araC/xylS-type" evidence="3">
    <location>
        <begin position="218"/>
        <end position="316"/>
    </location>
</feature>
<evidence type="ECO:0000313" key="5">
    <source>
        <dbReference type="Proteomes" id="UP000652176"/>
    </source>
</evidence>
<sequence>MNTKIAGRSRIKHDDLLSQQQGLLLKQSLPDNLGKGYSAIFQLDPDLSYIETHFQPNQDLAILTRVDQQEPRLVVTLGMQGQSRFVDMQGREILFKEGFTSISLFNASIGERQYQANNAMSQVRFSMSKAWLNRYLGENATERLINKNGMNLLAYKPISNAGLIATRQLLNYDVDSPVKHIFMHAQAMSILAAEMSHLWQDSQKSRLAFTQQDTAMAQAARTILLNEFKAPPSVAELAKRVGTNQFKLKQLFHHSFNTTPYGLLLEIRMKTAYRLLESGRCHIDVAANSVGYNHASNFSTAFRKYFGISPGNITKKNKS</sequence>